<keyword evidence="7" id="KW-1185">Reference proteome</keyword>
<evidence type="ECO:0000256" key="2">
    <source>
        <dbReference type="RuleBase" id="RU363034"/>
    </source>
</evidence>
<dbReference type="Pfam" id="PF00089">
    <property type="entry name" value="Trypsin"/>
    <property type="match status" value="1"/>
</dbReference>
<keyword evidence="1" id="KW-1015">Disulfide bond</keyword>
<dbReference type="SMART" id="SM00020">
    <property type="entry name" value="Tryp_SPc"/>
    <property type="match status" value="1"/>
</dbReference>
<dbReference type="PROSITE" id="PS00135">
    <property type="entry name" value="TRYPSIN_SER"/>
    <property type="match status" value="1"/>
</dbReference>
<sequence>MLAIFVIALLLGEGGIAVTPSDHRRRRLQVSCPNDACIIEDVRTNYPFITSLTFTTDEGSSICTGSYVADSGWVLTAAHCCVNEGTGEVDPTTEVEIVFAPETKEDPNAPRVTIGADSVFPNPNYSSWEVGSVHENDDDACLLSFDPNEVDLTGLDVIDLVVSCGGGTCANPSDWDDQQVQVMGYGTTGNADEDENYDIPFRTITLTTVPCSEEGKNQDDVICTEDLDVGDVCAGDSGGPLLWPTILDGKAKFLQIGLVSRGPECDDRINDPGASESPRGAGLEGTWTFIPYQGKFLCDTAELCDPVEEGELPGEGDAVEEVEGDATEEEGG</sequence>
<dbReference type="Proteomes" id="UP001472866">
    <property type="component" value="Chromosome 03"/>
</dbReference>
<keyword evidence="2" id="KW-0645">Protease</keyword>
<gene>
    <name evidence="6" type="ORF">HKI87_03g26030</name>
</gene>
<dbReference type="PANTHER" id="PTHR24260">
    <property type="match status" value="1"/>
</dbReference>
<dbReference type="InterPro" id="IPR009003">
    <property type="entry name" value="Peptidase_S1_PA"/>
</dbReference>
<evidence type="ECO:0000256" key="4">
    <source>
        <dbReference type="SAM" id="SignalP"/>
    </source>
</evidence>
<dbReference type="InterPro" id="IPR043504">
    <property type="entry name" value="Peptidase_S1_PA_chymotrypsin"/>
</dbReference>
<dbReference type="Gene3D" id="2.40.10.10">
    <property type="entry name" value="Trypsin-like serine proteases"/>
    <property type="match status" value="1"/>
</dbReference>
<organism evidence="6 7">
    <name type="scientific">Chloropicon roscoffensis</name>
    <dbReference type="NCBI Taxonomy" id="1461544"/>
    <lineage>
        <taxon>Eukaryota</taxon>
        <taxon>Viridiplantae</taxon>
        <taxon>Chlorophyta</taxon>
        <taxon>Chloropicophyceae</taxon>
        <taxon>Chloropicales</taxon>
        <taxon>Chloropicaceae</taxon>
        <taxon>Chloropicon</taxon>
    </lineage>
</organism>
<name>A0AAX4P5N1_9CHLO</name>
<dbReference type="SUPFAM" id="SSF50494">
    <property type="entry name" value="Trypsin-like serine proteases"/>
    <property type="match status" value="1"/>
</dbReference>
<dbReference type="GO" id="GO:0006508">
    <property type="term" value="P:proteolysis"/>
    <property type="evidence" value="ECO:0007669"/>
    <property type="project" value="UniProtKB-KW"/>
</dbReference>
<dbReference type="InterPro" id="IPR001254">
    <property type="entry name" value="Trypsin_dom"/>
</dbReference>
<dbReference type="GO" id="GO:0004252">
    <property type="term" value="F:serine-type endopeptidase activity"/>
    <property type="evidence" value="ECO:0007669"/>
    <property type="project" value="InterPro"/>
</dbReference>
<feature type="chain" id="PRO_5043635054" evidence="4">
    <location>
        <begin position="18"/>
        <end position="332"/>
    </location>
</feature>
<feature type="region of interest" description="Disordered" evidence="3">
    <location>
        <begin position="307"/>
        <end position="332"/>
    </location>
</feature>
<feature type="domain" description="Peptidase S1" evidence="5">
    <location>
        <begin position="38"/>
        <end position="297"/>
    </location>
</feature>
<dbReference type="InterPro" id="IPR051333">
    <property type="entry name" value="CLIP_Serine_Protease"/>
</dbReference>
<proteinExistence type="predicted"/>
<reference evidence="6 7" key="1">
    <citation type="submission" date="2024-03" db="EMBL/GenBank/DDBJ databases">
        <title>Complete genome sequence of the green alga Chloropicon roscoffensis RCC1871.</title>
        <authorList>
            <person name="Lemieux C."/>
            <person name="Pombert J.-F."/>
            <person name="Otis C."/>
            <person name="Turmel M."/>
        </authorList>
    </citation>
    <scope>NUCLEOTIDE SEQUENCE [LARGE SCALE GENOMIC DNA]</scope>
    <source>
        <strain evidence="6 7">RCC1871</strain>
    </source>
</reference>
<keyword evidence="4" id="KW-0732">Signal</keyword>
<dbReference type="PROSITE" id="PS50240">
    <property type="entry name" value="TRYPSIN_DOM"/>
    <property type="match status" value="1"/>
</dbReference>
<dbReference type="AlphaFoldDB" id="A0AAX4P5N1"/>
<evidence type="ECO:0000256" key="3">
    <source>
        <dbReference type="SAM" id="MobiDB-lite"/>
    </source>
</evidence>
<evidence type="ECO:0000259" key="5">
    <source>
        <dbReference type="PROSITE" id="PS50240"/>
    </source>
</evidence>
<keyword evidence="2" id="KW-0720">Serine protease</keyword>
<protein>
    <submittedName>
        <fullName evidence="6">Peptidase S1 domain-containing protein</fullName>
    </submittedName>
</protein>
<evidence type="ECO:0000313" key="7">
    <source>
        <dbReference type="Proteomes" id="UP001472866"/>
    </source>
</evidence>
<dbReference type="PROSITE" id="PS00134">
    <property type="entry name" value="TRYPSIN_HIS"/>
    <property type="match status" value="1"/>
</dbReference>
<keyword evidence="2" id="KW-0378">Hydrolase</keyword>
<dbReference type="PRINTS" id="PR00722">
    <property type="entry name" value="CHYMOTRYPSIN"/>
</dbReference>
<dbReference type="InterPro" id="IPR018114">
    <property type="entry name" value="TRYPSIN_HIS"/>
</dbReference>
<evidence type="ECO:0000313" key="6">
    <source>
        <dbReference type="EMBL" id="WZN61069.1"/>
    </source>
</evidence>
<accession>A0AAX4P5N1</accession>
<dbReference type="PANTHER" id="PTHR24260:SF136">
    <property type="entry name" value="GH08193P-RELATED"/>
    <property type="match status" value="1"/>
</dbReference>
<dbReference type="InterPro" id="IPR001314">
    <property type="entry name" value="Peptidase_S1A"/>
</dbReference>
<feature type="signal peptide" evidence="4">
    <location>
        <begin position="1"/>
        <end position="17"/>
    </location>
</feature>
<feature type="region of interest" description="Disordered" evidence="3">
    <location>
        <begin position="265"/>
        <end position="284"/>
    </location>
</feature>
<dbReference type="InterPro" id="IPR033116">
    <property type="entry name" value="TRYPSIN_SER"/>
</dbReference>
<evidence type="ECO:0000256" key="1">
    <source>
        <dbReference type="ARBA" id="ARBA00023157"/>
    </source>
</evidence>
<dbReference type="EMBL" id="CP151503">
    <property type="protein sequence ID" value="WZN61069.1"/>
    <property type="molecule type" value="Genomic_DNA"/>
</dbReference>